<sequence length="320" mass="34561">MVIPTLFFSFQPQLNHRRSAMAWSMSTLVRLVALAAGGVMGAQLTAVTYPNNATSKPQMHVYVPDKPWSGQGKGPLVVAIHSCQSSGPSYFNNAKIPWRQGSDRKGYVTVWPSSPNNGGCWDVSSKRSLIRNGGGDSHAIANMILYAIEKYNIDKEKVFVTGGSSGGMMSNVMAAAYPDLIRAVSLYSGVPAGCFVSSGGGVAQWNNSCSGGQSRASAEQWGNVVRAMYPGYTGPRPRMQVWHGSADGTLSPNNYQETIKQWTNVFGLSQTPTSTVQNFPERNYRTENYGTEGMLQGIWAQGVGHSVPSNLTASEQWFGI</sequence>
<dbReference type="NCBIfam" id="TIGR01840">
    <property type="entry name" value="esterase_phb"/>
    <property type="match status" value="1"/>
</dbReference>
<keyword evidence="7 9" id="KW-0119">Carbohydrate metabolism</keyword>
<keyword evidence="11" id="KW-1185">Reference proteome</keyword>
<keyword evidence="4" id="KW-0732">Signal</keyword>
<name>A0ABR0G6J0_9PEZI</name>
<gene>
    <name evidence="10" type="ORF">QC762_605620</name>
</gene>
<evidence type="ECO:0000313" key="11">
    <source>
        <dbReference type="Proteomes" id="UP001323405"/>
    </source>
</evidence>
<evidence type="ECO:0000256" key="4">
    <source>
        <dbReference type="ARBA" id="ARBA00022729"/>
    </source>
</evidence>
<evidence type="ECO:0000256" key="2">
    <source>
        <dbReference type="ARBA" id="ARBA00022487"/>
    </source>
</evidence>
<dbReference type="PANTHER" id="PTHR43037">
    <property type="entry name" value="UNNAMED PRODUCT-RELATED"/>
    <property type="match status" value="1"/>
</dbReference>
<keyword evidence="6" id="KW-0325">Glycoprotein</keyword>
<dbReference type="EC" id="3.1.1.-" evidence="9"/>
<dbReference type="Pfam" id="PF10503">
    <property type="entry name" value="Esterase_PHB"/>
    <property type="match status" value="1"/>
</dbReference>
<proteinExistence type="inferred from homology"/>
<dbReference type="InterPro" id="IPR010126">
    <property type="entry name" value="Esterase_phb"/>
</dbReference>
<reference evidence="10 11" key="1">
    <citation type="journal article" date="2023" name="bioRxiv">
        <title>High-quality genome assemblies of four members of thePodospora anserinaspecies complex.</title>
        <authorList>
            <person name="Ament-Velasquez S.L."/>
            <person name="Vogan A.A."/>
            <person name="Wallerman O."/>
            <person name="Hartmann F."/>
            <person name="Gautier V."/>
            <person name="Silar P."/>
            <person name="Giraud T."/>
            <person name="Johannesson H."/>
        </authorList>
    </citation>
    <scope>NUCLEOTIDE SEQUENCE [LARGE SCALE GENOMIC DNA]</scope>
    <source>
        <strain evidence="10 11">CBS 415.72m</strain>
    </source>
</reference>
<accession>A0ABR0G6J0</accession>
<evidence type="ECO:0000256" key="7">
    <source>
        <dbReference type="ARBA" id="ARBA00023277"/>
    </source>
</evidence>
<dbReference type="InterPro" id="IPR029058">
    <property type="entry name" value="AB_hydrolase_fold"/>
</dbReference>
<keyword evidence="2 9" id="KW-0719">Serine esterase</keyword>
<comment type="similarity">
    <text evidence="9">Belongs to the carbohydrate esterase 1 (CE1) family.</text>
</comment>
<evidence type="ECO:0000256" key="3">
    <source>
        <dbReference type="ARBA" id="ARBA00022525"/>
    </source>
</evidence>
<dbReference type="SUPFAM" id="SSF53474">
    <property type="entry name" value="alpha/beta-Hydrolases"/>
    <property type="match status" value="2"/>
</dbReference>
<dbReference type="GeneID" id="87912159"/>
<evidence type="ECO:0000256" key="8">
    <source>
        <dbReference type="ARBA" id="ARBA00023326"/>
    </source>
</evidence>
<dbReference type="Proteomes" id="UP001323405">
    <property type="component" value="Unassembled WGS sequence"/>
</dbReference>
<evidence type="ECO:0000256" key="9">
    <source>
        <dbReference type="RuleBase" id="RU367147"/>
    </source>
</evidence>
<keyword evidence="5 9" id="KW-0378">Hydrolase</keyword>
<comment type="caution">
    <text evidence="10">The sequence shown here is derived from an EMBL/GenBank/DDBJ whole genome shotgun (WGS) entry which is preliminary data.</text>
</comment>
<keyword evidence="3 9" id="KW-0964">Secreted</keyword>
<evidence type="ECO:0000256" key="6">
    <source>
        <dbReference type="ARBA" id="ARBA00023180"/>
    </source>
</evidence>
<comment type="function">
    <text evidence="9">Esterase involved in the hydrolysis of xylan, a major structural heterogeneous polysaccharide found in plant biomass representing the second most abundant polysaccharide in the biosphere, after cellulose.</text>
</comment>
<organism evidence="10 11">
    <name type="scientific">Podospora pseudocomata</name>
    <dbReference type="NCBI Taxonomy" id="2093779"/>
    <lineage>
        <taxon>Eukaryota</taxon>
        <taxon>Fungi</taxon>
        <taxon>Dikarya</taxon>
        <taxon>Ascomycota</taxon>
        <taxon>Pezizomycotina</taxon>
        <taxon>Sordariomycetes</taxon>
        <taxon>Sordariomycetidae</taxon>
        <taxon>Sordariales</taxon>
        <taxon>Podosporaceae</taxon>
        <taxon>Podospora</taxon>
    </lineage>
</organism>
<comment type="subcellular location">
    <subcellularLocation>
        <location evidence="1 9">Secreted</location>
    </subcellularLocation>
</comment>
<dbReference type="InterPro" id="IPR050955">
    <property type="entry name" value="Plant_Biomass_Hydrol_Est"/>
</dbReference>
<dbReference type="PANTHER" id="PTHR43037:SF3">
    <property type="entry name" value="FERULOYL ESTERASE B"/>
    <property type="match status" value="1"/>
</dbReference>
<dbReference type="EMBL" id="JAFFHA010000008">
    <property type="protein sequence ID" value="KAK4651366.1"/>
    <property type="molecule type" value="Genomic_DNA"/>
</dbReference>
<protein>
    <recommendedName>
        <fullName evidence="9">Carboxylic ester hydrolase</fullName>
        <ecNumber evidence="9">3.1.1.-</ecNumber>
    </recommendedName>
</protein>
<keyword evidence="8 9" id="KW-0624">Polysaccharide degradation</keyword>
<dbReference type="RefSeq" id="XP_062740341.1">
    <property type="nucleotide sequence ID" value="XM_062892252.1"/>
</dbReference>
<evidence type="ECO:0000256" key="5">
    <source>
        <dbReference type="ARBA" id="ARBA00022801"/>
    </source>
</evidence>
<dbReference type="Gene3D" id="3.40.50.1820">
    <property type="entry name" value="alpha/beta hydrolase"/>
    <property type="match status" value="1"/>
</dbReference>
<evidence type="ECO:0000313" key="10">
    <source>
        <dbReference type="EMBL" id="KAK4651366.1"/>
    </source>
</evidence>
<evidence type="ECO:0000256" key="1">
    <source>
        <dbReference type="ARBA" id="ARBA00004613"/>
    </source>
</evidence>